<dbReference type="EMBL" id="JAKROA010000008">
    <property type="protein sequence ID" value="KAL5105511.1"/>
    <property type="molecule type" value="Genomic_DNA"/>
</dbReference>
<comment type="caution">
    <text evidence="6">The sequence shown here is derived from an EMBL/GenBank/DDBJ whole genome shotgun (WGS) entry which is preliminary data.</text>
</comment>
<dbReference type="SUPFAM" id="SSF54928">
    <property type="entry name" value="RNA-binding domain, RBD"/>
    <property type="match status" value="2"/>
</dbReference>
<organism evidence="6 7">
    <name type="scientific">Taenia crassiceps</name>
    <dbReference type="NCBI Taxonomy" id="6207"/>
    <lineage>
        <taxon>Eukaryota</taxon>
        <taxon>Metazoa</taxon>
        <taxon>Spiralia</taxon>
        <taxon>Lophotrochozoa</taxon>
        <taxon>Platyhelminthes</taxon>
        <taxon>Cestoda</taxon>
        <taxon>Eucestoda</taxon>
        <taxon>Cyclophyllidea</taxon>
        <taxon>Taeniidae</taxon>
        <taxon>Taenia</taxon>
    </lineage>
</organism>
<dbReference type="CDD" id="cd00590">
    <property type="entry name" value="RRM_SF"/>
    <property type="match status" value="2"/>
</dbReference>
<dbReference type="Proteomes" id="UP001651158">
    <property type="component" value="Unassembled WGS sequence"/>
</dbReference>
<feature type="region of interest" description="Disordered" evidence="4">
    <location>
        <begin position="338"/>
        <end position="381"/>
    </location>
</feature>
<dbReference type="Pfam" id="PF00076">
    <property type="entry name" value="RRM_1"/>
    <property type="match status" value="1"/>
</dbReference>
<keyword evidence="7" id="KW-1185">Reference proteome</keyword>
<dbReference type="InterPro" id="IPR000504">
    <property type="entry name" value="RRM_dom"/>
</dbReference>
<dbReference type="InterPro" id="IPR035979">
    <property type="entry name" value="RBD_domain_sf"/>
</dbReference>
<dbReference type="PANTHER" id="PTHR23236">
    <property type="entry name" value="EUKARYOTIC TRANSLATION INITIATION FACTOR 4B/4H"/>
    <property type="match status" value="1"/>
</dbReference>
<sequence length="381" mass="42396">MLRLIQIQALACCYASYQVTRGTLLGSCWYKVSKPPLNGMRGASKGRSTSTIGGLDNALPKCNEELRGLTKSVLIKGLPAKVRYVPFKRSLPVNPKSVTLSARLGLKNALLTFSTEEACSKAFDVLESFTYDGLKPLVVFVRPRATVSRTTPVRPISTEFCLDIANIPFFITLDGLKALFPKAEAILMRCRKDGKFKGSCIAVFKSQSDYDEAEAACKVKIVEGRRLLCNRATSEDYNKLLKEYSSGPSKEGREGLQIKLFNLPYGVKEGDIKKAFPRARNIFLPQDKEGNPTGIAILTFKTKVICQAALARAQNTKFQGRRLRAEINVSILKKDRRGKLTKEKLNPKKSQSTKLRRIDAQNPQPVKLKLDPSEDDGRDSW</sequence>
<dbReference type="Gene3D" id="3.30.70.330">
    <property type="match status" value="2"/>
</dbReference>
<evidence type="ECO:0000259" key="5">
    <source>
        <dbReference type="PROSITE" id="PS50102"/>
    </source>
</evidence>
<dbReference type="InterPro" id="IPR012677">
    <property type="entry name" value="Nucleotide-bd_a/b_plait_sf"/>
</dbReference>
<keyword evidence="2 3" id="KW-0694">RNA-binding</keyword>
<evidence type="ECO:0000256" key="1">
    <source>
        <dbReference type="ARBA" id="ARBA00022737"/>
    </source>
</evidence>
<reference evidence="6 7" key="1">
    <citation type="journal article" date="2022" name="Front. Cell. Infect. Microbiol.">
        <title>The Genomes of Two Strains of Taenia crassiceps the Animal Model for the Study of Human Cysticercosis.</title>
        <authorList>
            <person name="Bobes R.J."/>
            <person name="Estrada K."/>
            <person name="Rios-Valencia D.G."/>
            <person name="Calderon-Gallegos A."/>
            <person name="de la Torre P."/>
            <person name="Carrero J.C."/>
            <person name="Sanchez-Flores A."/>
            <person name="Laclette J.P."/>
        </authorList>
    </citation>
    <scope>NUCLEOTIDE SEQUENCE [LARGE SCALE GENOMIC DNA]</scope>
    <source>
        <strain evidence="6">WFUcys</strain>
    </source>
</reference>
<keyword evidence="1" id="KW-0677">Repeat</keyword>
<proteinExistence type="predicted"/>
<evidence type="ECO:0000256" key="3">
    <source>
        <dbReference type="PROSITE-ProRule" id="PRU00176"/>
    </source>
</evidence>
<feature type="domain" description="RRM" evidence="5">
    <location>
        <begin position="256"/>
        <end position="330"/>
    </location>
</feature>
<gene>
    <name evidence="6" type="ORF">TcWFU_006449</name>
</gene>
<dbReference type="SMART" id="SM00360">
    <property type="entry name" value="RRM"/>
    <property type="match status" value="2"/>
</dbReference>
<dbReference type="PANTHER" id="PTHR23236:SF119">
    <property type="entry name" value="NUCLEAR RNA-BINDING PROTEIN SART-3"/>
    <property type="match status" value="1"/>
</dbReference>
<accession>A0ABR4Q742</accession>
<name>A0ABR4Q742_9CEST</name>
<evidence type="ECO:0000256" key="2">
    <source>
        <dbReference type="ARBA" id="ARBA00022884"/>
    </source>
</evidence>
<evidence type="ECO:0000256" key="4">
    <source>
        <dbReference type="SAM" id="MobiDB-lite"/>
    </source>
</evidence>
<dbReference type="PROSITE" id="PS50102">
    <property type="entry name" value="RRM"/>
    <property type="match status" value="1"/>
</dbReference>
<evidence type="ECO:0000313" key="7">
    <source>
        <dbReference type="Proteomes" id="UP001651158"/>
    </source>
</evidence>
<protein>
    <submittedName>
        <fullName evidence="6">Nucleolin</fullName>
    </submittedName>
</protein>
<evidence type="ECO:0000313" key="6">
    <source>
        <dbReference type="EMBL" id="KAL5105511.1"/>
    </source>
</evidence>